<name>A0A011PYG2_9PROT</name>
<sequence>MSAFLTTHRLLWVVKSPSDSTCHQTTSGQKETAEKSADSSRRSGTDEGGFGDRLRVRVLDSRGKLYAVRSRVYAGEKRSLDNALPAYTACGVRRPWRTPVSYSVSGARSAWRPPLGKTSSNGSSRGAPSPPLGHCPQSSRCSRAGPVNGSFEHRVRPFVRHLVSALNPRARKRDTRHSPLLISGALRRGAGWLPPRVPAPCRRCARPR</sequence>
<evidence type="ECO:0000313" key="3">
    <source>
        <dbReference type="Proteomes" id="UP000021816"/>
    </source>
</evidence>
<feature type="compositionally biased region" description="Polar residues" evidence="1">
    <location>
        <begin position="117"/>
        <end position="126"/>
    </location>
</feature>
<evidence type="ECO:0000313" key="2">
    <source>
        <dbReference type="EMBL" id="EXI81925.1"/>
    </source>
</evidence>
<dbReference type="AlphaFoldDB" id="A0A011PYG2"/>
<dbReference type="EMBL" id="JEMX01000015">
    <property type="protein sequence ID" value="EXI81925.1"/>
    <property type="molecule type" value="Genomic_DNA"/>
</dbReference>
<feature type="compositionally biased region" description="Basic and acidic residues" evidence="1">
    <location>
        <begin position="31"/>
        <end position="51"/>
    </location>
</feature>
<reference evidence="2 3" key="1">
    <citation type="submission" date="2014-02" db="EMBL/GenBank/DDBJ databases">
        <title>Expanding our view of genomic diversity in Candidatus Accumulibacter clades.</title>
        <authorList>
            <person name="Skennerton C.T."/>
            <person name="Barr J.J."/>
            <person name="Slater F.R."/>
            <person name="Bond P.L."/>
            <person name="Tyson G.W."/>
        </authorList>
    </citation>
    <scope>NUCLEOTIDE SEQUENCE [LARGE SCALE GENOMIC DNA]</scope>
    <source>
        <strain evidence="3">BA-92</strain>
    </source>
</reference>
<dbReference type="Proteomes" id="UP000021816">
    <property type="component" value="Unassembled WGS sequence"/>
</dbReference>
<feature type="region of interest" description="Disordered" evidence="1">
    <location>
        <begin position="107"/>
        <end position="147"/>
    </location>
</feature>
<feature type="region of interest" description="Disordered" evidence="1">
    <location>
        <begin position="18"/>
        <end position="51"/>
    </location>
</feature>
<evidence type="ECO:0000256" key="1">
    <source>
        <dbReference type="SAM" id="MobiDB-lite"/>
    </source>
</evidence>
<gene>
    <name evidence="2" type="ORF">AW10_00870</name>
</gene>
<proteinExistence type="predicted"/>
<organism evidence="2 3">
    <name type="scientific">Candidatus Accumulibacter appositus</name>
    <dbReference type="NCBI Taxonomy" id="1454003"/>
    <lineage>
        <taxon>Bacteria</taxon>
        <taxon>Pseudomonadati</taxon>
        <taxon>Pseudomonadota</taxon>
        <taxon>Betaproteobacteria</taxon>
        <taxon>Candidatus Accumulibacter</taxon>
    </lineage>
</organism>
<comment type="caution">
    <text evidence="2">The sequence shown here is derived from an EMBL/GenBank/DDBJ whole genome shotgun (WGS) entry which is preliminary data.</text>
</comment>
<protein>
    <submittedName>
        <fullName evidence="2">Uncharacterized protein</fullName>
    </submittedName>
</protein>
<accession>A0A011PYG2</accession>
<feature type="compositionally biased region" description="Polar residues" evidence="1">
    <location>
        <begin position="18"/>
        <end position="30"/>
    </location>
</feature>